<dbReference type="PANTHER" id="PTHR36845">
    <property type="entry name" value="HYDROLASE, PUTATIVE (AFU_ORTHOLOGUE AFUA_7G05090)-RELATED"/>
    <property type="match status" value="1"/>
</dbReference>
<protein>
    <submittedName>
        <fullName evidence="3">Glycosyl hydrolase</fullName>
    </submittedName>
</protein>
<organism evidence="3 4">
    <name type="scientific">Natronomicrosphaera hydrolytica</name>
    <dbReference type="NCBI Taxonomy" id="3242702"/>
    <lineage>
        <taxon>Bacteria</taxon>
        <taxon>Pseudomonadati</taxon>
        <taxon>Planctomycetota</taxon>
        <taxon>Phycisphaerae</taxon>
        <taxon>Phycisphaerales</taxon>
        <taxon>Phycisphaeraceae</taxon>
        <taxon>Natronomicrosphaera</taxon>
    </lineage>
</organism>
<dbReference type="EMBL" id="JBGUBD010000003">
    <property type="protein sequence ID" value="MFA9477843.1"/>
    <property type="molecule type" value="Genomic_DNA"/>
</dbReference>
<accession>A0ABV4U4L7</accession>
<reference evidence="3 4" key="1">
    <citation type="submission" date="2024-08" db="EMBL/GenBank/DDBJ databases">
        <title>Whole-genome sequencing of halo(alkali)philic microorganisms from hypersaline lakes.</title>
        <authorList>
            <person name="Sorokin D.Y."/>
            <person name="Merkel A.Y."/>
            <person name="Messina E."/>
            <person name="Yakimov M."/>
        </authorList>
    </citation>
    <scope>NUCLEOTIDE SEQUENCE [LARGE SCALE GENOMIC DNA]</scope>
    <source>
        <strain evidence="3 4">AB-hyl4</strain>
    </source>
</reference>
<evidence type="ECO:0000256" key="1">
    <source>
        <dbReference type="ARBA" id="ARBA00022801"/>
    </source>
</evidence>
<dbReference type="GO" id="GO:0016787">
    <property type="term" value="F:hydrolase activity"/>
    <property type="evidence" value="ECO:0007669"/>
    <property type="project" value="UniProtKB-KW"/>
</dbReference>
<proteinExistence type="inferred from homology"/>
<evidence type="ECO:0000313" key="4">
    <source>
        <dbReference type="Proteomes" id="UP001575105"/>
    </source>
</evidence>
<dbReference type="Proteomes" id="UP001575105">
    <property type="component" value="Unassembled WGS sequence"/>
</dbReference>
<dbReference type="InterPro" id="IPR008928">
    <property type="entry name" value="6-hairpin_glycosidase_sf"/>
</dbReference>
<comment type="caution">
    <text evidence="3">The sequence shown here is derived from an EMBL/GenBank/DDBJ whole genome shotgun (WGS) entry which is preliminary data.</text>
</comment>
<evidence type="ECO:0000313" key="3">
    <source>
        <dbReference type="EMBL" id="MFA9477843.1"/>
    </source>
</evidence>
<dbReference type="InterPro" id="IPR052369">
    <property type="entry name" value="UG_Glycosaminoglycan_Hydrolase"/>
</dbReference>
<dbReference type="InterPro" id="IPR012341">
    <property type="entry name" value="6hp_glycosidase-like_sf"/>
</dbReference>
<comment type="similarity">
    <text evidence="2">Belongs to the glycosyl hydrolase 88 family.</text>
</comment>
<evidence type="ECO:0000256" key="2">
    <source>
        <dbReference type="ARBA" id="ARBA00038358"/>
    </source>
</evidence>
<dbReference type="PANTHER" id="PTHR36845:SF1">
    <property type="entry name" value="HYDROLASE, PUTATIVE (AFU_ORTHOLOGUE AFUA_7G05090)-RELATED"/>
    <property type="match status" value="1"/>
</dbReference>
<dbReference type="Gene3D" id="1.50.10.10">
    <property type="match status" value="1"/>
</dbReference>
<dbReference type="RefSeq" id="WP_425344768.1">
    <property type="nucleotide sequence ID" value="NZ_JBGUBD010000003.1"/>
</dbReference>
<dbReference type="SUPFAM" id="SSF48208">
    <property type="entry name" value="Six-hairpin glycosidases"/>
    <property type="match status" value="1"/>
</dbReference>
<keyword evidence="4" id="KW-1185">Reference proteome</keyword>
<name>A0ABV4U4L7_9BACT</name>
<keyword evidence="1 3" id="KW-0378">Hydrolase</keyword>
<sequence length="466" mass="52450">MKIDTQLKPADLRPAIDRVFGIAADKVRLLERAWDTSKGTPVFTVNGKYTTRGWTEWTQGFQYGCAILTFDATDDCELLELGRQHTLKDMAPHVTHIGVHDHGFNNLSTYGNLRRLMHEGRFEHNEWENHFYEMAIKASGAVQAARWTETIDARTGSPKDGGGFIYSFNGPQSLFIDTMRTIRILGAAHQLGHALMGEQDTRHNLLGRSIQHALTTSKYIVFHGDSEHTYDVRGRTAHEGLFNRNDGRFRARSTQQGYSPFSTWTRGLSWAVCGYPEQLEFLKTLKPADIKAASGLAKGDVIALYEQAARDVCDHYIDDVSTTDGITYWDDGAPNLHKLGDWRNAPADPYNDHEPVDATASAIAAQGLIRFGQYLGKAKGKRYLQAGLSVARTLFDEPYLSTKKNHQGMLLHSIYHWPNGWDNVPRGRKVACDESSMWGDYHLLELANLIKRMANDAPYPVFFDKA</sequence>
<gene>
    <name evidence="3" type="ORF">ACERK3_05985</name>
</gene>